<sequence length="139" mass="14772">MARSQIIALGSKSSGADLTTVTQELEQLVEAHEERSQLNCCRGAMSWLLCCGSLSETDESSESPNVPLRVGARAKIGSQRFARTQGACQASSLLEERSINSPPSAPASAVSSAATPSLCRLLSQGVPPRKVAFRPKYHN</sequence>
<protein>
    <submittedName>
        <fullName evidence="1">Uncharacterized protein</fullName>
    </submittedName>
</protein>
<gene>
    <name evidence="1" type="ORF">CBRE1094_LOCUS792</name>
</gene>
<reference evidence="1" key="1">
    <citation type="submission" date="2021-01" db="EMBL/GenBank/DDBJ databases">
        <authorList>
            <person name="Corre E."/>
            <person name="Pelletier E."/>
            <person name="Niang G."/>
            <person name="Scheremetjew M."/>
            <person name="Finn R."/>
            <person name="Kale V."/>
            <person name="Holt S."/>
            <person name="Cochrane G."/>
            <person name="Meng A."/>
            <person name="Brown T."/>
            <person name="Cohen L."/>
        </authorList>
    </citation>
    <scope>NUCLEOTIDE SEQUENCE</scope>
    <source>
        <strain evidence="1">UTEX LB 985</strain>
    </source>
</reference>
<name>A0A7S2BC40_9EUKA</name>
<dbReference type="AlphaFoldDB" id="A0A7S2BC40"/>
<accession>A0A7S2BC40</accession>
<organism evidence="1">
    <name type="scientific">Haptolina brevifila</name>
    <dbReference type="NCBI Taxonomy" id="156173"/>
    <lineage>
        <taxon>Eukaryota</taxon>
        <taxon>Haptista</taxon>
        <taxon>Haptophyta</taxon>
        <taxon>Prymnesiophyceae</taxon>
        <taxon>Prymnesiales</taxon>
        <taxon>Prymnesiaceae</taxon>
        <taxon>Haptolina</taxon>
    </lineage>
</organism>
<dbReference type="EMBL" id="HBGU01001521">
    <property type="protein sequence ID" value="CAD9392114.1"/>
    <property type="molecule type" value="Transcribed_RNA"/>
</dbReference>
<proteinExistence type="predicted"/>
<evidence type="ECO:0000313" key="1">
    <source>
        <dbReference type="EMBL" id="CAD9392114.1"/>
    </source>
</evidence>